<dbReference type="EMBL" id="JACHWS010000002">
    <property type="protein sequence ID" value="MBB3037399.1"/>
    <property type="molecule type" value="Genomic_DNA"/>
</dbReference>
<dbReference type="Pfam" id="PF01882">
    <property type="entry name" value="DUF58"/>
    <property type="match status" value="1"/>
</dbReference>
<dbReference type="Proteomes" id="UP000567922">
    <property type="component" value="Unassembled WGS sequence"/>
</dbReference>
<dbReference type="InterPro" id="IPR002881">
    <property type="entry name" value="DUF58"/>
</dbReference>
<organism evidence="3 4">
    <name type="scientific">Hoyosella altamirensis</name>
    <dbReference type="NCBI Taxonomy" id="616997"/>
    <lineage>
        <taxon>Bacteria</taxon>
        <taxon>Bacillati</taxon>
        <taxon>Actinomycetota</taxon>
        <taxon>Actinomycetes</taxon>
        <taxon>Mycobacteriales</taxon>
        <taxon>Hoyosellaceae</taxon>
        <taxon>Hoyosella</taxon>
    </lineage>
</organism>
<dbReference type="PANTHER" id="PTHR33608">
    <property type="entry name" value="BLL2464 PROTEIN"/>
    <property type="match status" value="1"/>
</dbReference>
<protein>
    <submittedName>
        <fullName evidence="3">Uncharacterized protein (DUF58 family)</fullName>
    </submittedName>
</protein>
<dbReference type="RefSeq" id="WP_064441161.1">
    <property type="nucleotide sequence ID" value="NZ_BDDI01000012.1"/>
</dbReference>
<evidence type="ECO:0000313" key="3">
    <source>
        <dbReference type="EMBL" id="MBB3037399.1"/>
    </source>
</evidence>
<sequence length="419" mass="45788">MSTELQWRPSRLAILLALCAGSALIAALTAHNPQLVLFASPFLGALSAGAWAAQRTRWQPPVAATISAEPALSRMFENESTTLSCHETLTDGAAIYRLKPVASPGLELGQLREDGTFDASATRWGNYPVQVQVDATAFGGLLAATATVTAARIHAYPLAPPYQTPIPRTRLPDRIGTHLTRRHGSGVEYADTRTYLAGDPLHTINWKVSARTGRLHITERFTDRAADVVAIIDTYPHAPGPASDSLDRAVRGAAQVTQAALQRGDRAGVIALGSRARWLGAELGRRQFYRILDAVLAAGDDHHLIRGTLAPVDAVPRGAIVIGFSPLLETQFSLAMIDLRRHGHTVVLVDVLGEVPPFSDTLDDISERMWRVERRNQARDLGTIGIDVLEWRHAEQADMGLEHAFRLLARRPMRPRRRV</sequence>
<evidence type="ECO:0000259" key="2">
    <source>
        <dbReference type="Pfam" id="PF01882"/>
    </source>
</evidence>
<keyword evidence="1" id="KW-0472">Membrane</keyword>
<dbReference type="PANTHER" id="PTHR33608:SF14">
    <property type="entry name" value="POSSIBLE CONSERVED SECRETED PROTEIN"/>
    <property type="match status" value="1"/>
</dbReference>
<accession>A0A839RM66</accession>
<keyword evidence="4" id="KW-1185">Reference proteome</keyword>
<feature type="domain" description="DUF58" evidence="2">
    <location>
        <begin position="191"/>
        <end position="352"/>
    </location>
</feature>
<feature type="transmembrane region" description="Helical" evidence="1">
    <location>
        <begin position="12"/>
        <end position="29"/>
    </location>
</feature>
<keyword evidence="1" id="KW-1133">Transmembrane helix</keyword>
<evidence type="ECO:0000256" key="1">
    <source>
        <dbReference type="SAM" id="Phobius"/>
    </source>
</evidence>
<evidence type="ECO:0000313" key="4">
    <source>
        <dbReference type="Proteomes" id="UP000567922"/>
    </source>
</evidence>
<keyword evidence="1" id="KW-0812">Transmembrane</keyword>
<dbReference type="OrthoDB" id="9776116at2"/>
<name>A0A839RM66_9ACTN</name>
<comment type="caution">
    <text evidence="3">The sequence shown here is derived from an EMBL/GenBank/DDBJ whole genome shotgun (WGS) entry which is preliminary data.</text>
</comment>
<dbReference type="AlphaFoldDB" id="A0A839RM66"/>
<proteinExistence type="predicted"/>
<gene>
    <name evidence="3" type="ORF">FHU29_001848</name>
</gene>
<reference evidence="3 4" key="1">
    <citation type="submission" date="2020-08" db="EMBL/GenBank/DDBJ databases">
        <title>Sequencing the genomes of 1000 actinobacteria strains.</title>
        <authorList>
            <person name="Klenk H.-P."/>
        </authorList>
    </citation>
    <scope>NUCLEOTIDE SEQUENCE [LARGE SCALE GENOMIC DNA]</scope>
    <source>
        <strain evidence="3 4">DSM 45258</strain>
    </source>
</reference>